<dbReference type="EMBL" id="CM043016">
    <property type="protein sequence ID" value="KAI4468084.1"/>
    <property type="molecule type" value="Genomic_DNA"/>
</dbReference>
<dbReference type="Proteomes" id="UP001056778">
    <property type="component" value="Chromosome 2"/>
</dbReference>
<sequence>MHLGTSLKTVCDEFTHLVLMQSEGFKCQSTVARQILLQDIKNFKKLTESRWNIEVVALANKDLQEKKWSKPLLMPLVSDIKKFREETLDIANNCIQLLYNNQDNRNTYKELVNCILALLIVFNRRRIGDVQFLKLKDYERDKKTDFTDFECILTNSEKMLTKKYKRVVNGGKGSRAVVILAPENIQGFITVLLENRGKYIASDNEYIFAIPGSKIKWGKGDVAIRTLAEKN</sequence>
<evidence type="ECO:0000313" key="2">
    <source>
        <dbReference type="Proteomes" id="UP001056778"/>
    </source>
</evidence>
<organism evidence="1 2">
    <name type="scientific">Holotrichia oblita</name>
    <name type="common">Chafer beetle</name>
    <dbReference type="NCBI Taxonomy" id="644536"/>
    <lineage>
        <taxon>Eukaryota</taxon>
        <taxon>Metazoa</taxon>
        <taxon>Ecdysozoa</taxon>
        <taxon>Arthropoda</taxon>
        <taxon>Hexapoda</taxon>
        <taxon>Insecta</taxon>
        <taxon>Pterygota</taxon>
        <taxon>Neoptera</taxon>
        <taxon>Endopterygota</taxon>
        <taxon>Coleoptera</taxon>
        <taxon>Polyphaga</taxon>
        <taxon>Scarabaeiformia</taxon>
        <taxon>Scarabaeidae</taxon>
        <taxon>Melolonthinae</taxon>
        <taxon>Holotrichia</taxon>
    </lineage>
</organism>
<proteinExistence type="predicted"/>
<keyword evidence="2" id="KW-1185">Reference proteome</keyword>
<protein>
    <submittedName>
        <fullName evidence="1">Uncharacterized protein</fullName>
    </submittedName>
</protein>
<evidence type="ECO:0000313" key="1">
    <source>
        <dbReference type="EMBL" id="KAI4468084.1"/>
    </source>
</evidence>
<name>A0ACB9TMN3_HOLOL</name>
<comment type="caution">
    <text evidence="1">The sequence shown here is derived from an EMBL/GenBank/DDBJ whole genome shotgun (WGS) entry which is preliminary data.</text>
</comment>
<gene>
    <name evidence="1" type="ORF">MML48_2g00015676</name>
</gene>
<accession>A0ACB9TMN3</accession>
<reference evidence="1" key="1">
    <citation type="submission" date="2022-04" db="EMBL/GenBank/DDBJ databases">
        <title>Chromosome-scale genome assembly of Holotrichia oblita Faldermann.</title>
        <authorList>
            <person name="Rongchong L."/>
        </authorList>
    </citation>
    <scope>NUCLEOTIDE SEQUENCE</scope>
    <source>
        <strain evidence="1">81SQS9</strain>
    </source>
</reference>